<dbReference type="EMBL" id="MNCJ02000316">
    <property type="protein sequence ID" value="KAF5822687.1"/>
    <property type="molecule type" value="Genomic_DNA"/>
</dbReference>
<reference evidence="2" key="1">
    <citation type="journal article" date="2017" name="Nature">
        <title>The sunflower genome provides insights into oil metabolism, flowering and Asterid evolution.</title>
        <authorList>
            <person name="Badouin H."/>
            <person name="Gouzy J."/>
            <person name="Grassa C.J."/>
            <person name="Murat F."/>
            <person name="Staton S.E."/>
            <person name="Cottret L."/>
            <person name="Lelandais-Briere C."/>
            <person name="Owens G.L."/>
            <person name="Carrere S."/>
            <person name="Mayjonade B."/>
            <person name="Legrand L."/>
            <person name="Gill N."/>
            <person name="Kane N.C."/>
            <person name="Bowers J.E."/>
            <person name="Hubner S."/>
            <person name="Bellec A."/>
            <person name="Berard A."/>
            <person name="Berges H."/>
            <person name="Blanchet N."/>
            <person name="Boniface M.C."/>
            <person name="Brunel D."/>
            <person name="Catrice O."/>
            <person name="Chaidir N."/>
            <person name="Claudel C."/>
            <person name="Donnadieu C."/>
            <person name="Faraut T."/>
            <person name="Fievet G."/>
            <person name="Helmstetter N."/>
            <person name="King M."/>
            <person name="Knapp S.J."/>
            <person name="Lai Z."/>
            <person name="Le Paslier M.C."/>
            <person name="Lippi Y."/>
            <person name="Lorenzon L."/>
            <person name="Mandel J.R."/>
            <person name="Marage G."/>
            <person name="Marchand G."/>
            <person name="Marquand E."/>
            <person name="Bret-Mestries E."/>
            <person name="Morien E."/>
            <person name="Nambeesan S."/>
            <person name="Nguyen T."/>
            <person name="Pegot-Espagnet P."/>
            <person name="Pouilly N."/>
            <person name="Raftis F."/>
            <person name="Sallet E."/>
            <person name="Schiex T."/>
            <person name="Thomas J."/>
            <person name="Vandecasteele C."/>
            <person name="Vares D."/>
            <person name="Vear F."/>
            <person name="Vautrin S."/>
            <person name="Crespi M."/>
            <person name="Mangin B."/>
            <person name="Burke J.M."/>
            <person name="Salse J."/>
            <person name="Munos S."/>
            <person name="Vincourt P."/>
            <person name="Rieseberg L.H."/>
            <person name="Langlade N.B."/>
        </authorList>
    </citation>
    <scope>NUCLEOTIDE SEQUENCE</scope>
    <source>
        <tissue evidence="2">Leaves</tissue>
    </source>
</reference>
<keyword evidence="1" id="KW-0732">Signal</keyword>
<evidence type="ECO:0000256" key="1">
    <source>
        <dbReference type="SAM" id="SignalP"/>
    </source>
</evidence>
<accession>A0A9K3JY18</accession>
<evidence type="ECO:0000313" key="2">
    <source>
        <dbReference type="EMBL" id="KAF5822687.1"/>
    </source>
</evidence>
<feature type="signal peptide" evidence="1">
    <location>
        <begin position="1"/>
        <end position="18"/>
    </location>
</feature>
<dbReference type="Gramene" id="mRNA:HanXRQr2_Chr01g0029421">
    <property type="protein sequence ID" value="mRNA:HanXRQr2_Chr01g0029421"/>
    <property type="gene ID" value="HanXRQr2_Chr01g0029421"/>
</dbReference>
<organism evidence="2 3">
    <name type="scientific">Helianthus annuus</name>
    <name type="common">Common sunflower</name>
    <dbReference type="NCBI Taxonomy" id="4232"/>
    <lineage>
        <taxon>Eukaryota</taxon>
        <taxon>Viridiplantae</taxon>
        <taxon>Streptophyta</taxon>
        <taxon>Embryophyta</taxon>
        <taxon>Tracheophyta</taxon>
        <taxon>Spermatophyta</taxon>
        <taxon>Magnoliopsida</taxon>
        <taxon>eudicotyledons</taxon>
        <taxon>Gunneridae</taxon>
        <taxon>Pentapetalae</taxon>
        <taxon>asterids</taxon>
        <taxon>campanulids</taxon>
        <taxon>Asterales</taxon>
        <taxon>Asteraceae</taxon>
        <taxon>Asteroideae</taxon>
        <taxon>Heliantheae alliance</taxon>
        <taxon>Heliantheae</taxon>
        <taxon>Helianthus</taxon>
    </lineage>
</organism>
<dbReference type="Proteomes" id="UP000215914">
    <property type="component" value="Unassembled WGS sequence"/>
</dbReference>
<protein>
    <submittedName>
        <fullName evidence="2">Uncharacterized protein</fullName>
    </submittedName>
</protein>
<evidence type="ECO:0000313" key="3">
    <source>
        <dbReference type="Proteomes" id="UP000215914"/>
    </source>
</evidence>
<dbReference type="AlphaFoldDB" id="A0A9K3JY18"/>
<keyword evidence="3" id="KW-1185">Reference proteome</keyword>
<gene>
    <name evidence="2" type="ORF">HanXRQr2_Chr01g0029421</name>
</gene>
<reference evidence="2" key="2">
    <citation type="submission" date="2020-06" db="EMBL/GenBank/DDBJ databases">
        <title>Helianthus annuus Genome sequencing and assembly Release 2.</title>
        <authorList>
            <person name="Gouzy J."/>
            <person name="Langlade N."/>
            <person name="Munos S."/>
        </authorList>
    </citation>
    <scope>NUCLEOTIDE SEQUENCE</scope>
    <source>
        <tissue evidence="2">Leaves</tissue>
    </source>
</reference>
<name>A0A9K3JY18_HELAN</name>
<comment type="caution">
    <text evidence="2">The sequence shown here is derived from an EMBL/GenBank/DDBJ whole genome shotgun (WGS) entry which is preliminary data.</text>
</comment>
<feature type="chain" id="PRO_5039928820" evidence="1">
    <location>
        <begin position="19"/>
        <end position="56"/>
    </location>
</feature>
<sequence length="56" mass="6677">MSYLISLVCLSLLKFYLIEDTLHYMQCLLVVKHNLSLLKKSQPWSLSKWLLYFQAL</sequence>
<proteinExistence type="predicted"/>